<dbReference type="GO" id="GO:0004601">
    <property type="term" value="F:peroxidase activity"/>
    <property type="evidence" value="ECO:0007669"/>
    <property type="project" value="UniProtKB-KW"/>
</dbReference>
<keyword evidence="2" id="KW-1185">Reference proteome</keyword>
<dbReference type="Proteomes" id="UP000499080">
    <property type="component" value="Unassembled WGS sequence"/>
</dbReference>
<organism evidence="1 2">
    <name type="scientific">Araneus ventricosus</name>
    <name type="common">Orbweaver spider</name>
    <name type="synonym">Epeira ventricosa</name>
    <dbReference type="NCBI Taxonomy" id="182803"/>
    <lineage>
        <taxon>Eukaryota</taxon>
        <taxon>Metazoa</taxon>
        <taxon>Ecdysozoa</taxon>
        <taxon>Arthropoda</taxon>
        <taxon>Chelicerata</taxon>
        <taxon>Arachnida</taxon>
        <taxon>Araneae</taxon>
        <taxon>Araneomorphae</taxon>
        <taxon>Entelegynae</taxon>
        <taxon>Araneoidea</taxon>
        <taxon>Araneidae</taxon>
        <taxon>Araneus</taxon>
    </lineage>
</organism>
<reference evidence="1 2" key="1">
    <citation type="journal article" date="2019" name="Sci. Rep.">
        <title>Orb-weaving spider Araneus ventricosus genome elucidates the spidroin gene catalogue.</title>
        <authorList>
            <person name="Kono N."/>
            <person name="Nakamura H."/>
            <person name="Ohtoshi R."/>
            <person name="Moran D.A.P."/>
            <person name="Shinohara A."/>
            <person name="Yoshida Y."/>
            <person name="Fujiwara M."/>
            <person name="Mori M."/>
            <person name="Tomita M."/>
            <person name="Arakawa K."/>
        </authorList>
    </citation>
    <scope>NUCLEOTIDE SEQUENCE [LARGE SCALE GENOMIC DNA]</scope>
</reference>
<evidence type="ECO:0000313" key="1">
    <source>
        <dbReference type="EMBL" id="GBM45607.1"/>
    </source>
</evidence>
<keyword evidence="1" id="KW-0575">Peroxidase</keyword>
<comment type="caution">
    <text evidence="1">The sequence shown here is derived from an EMBL/GenBank/DDBJ whole genome shotgun (WGS) entry which is preliminary data.</text>
</comment>
<dbReference type="EMBL" id="BGPR01001105">
    <property type="protein sequence ID" value="GBM45607.1"/>
    <property type="molecule type" value="Genomic_DNA"/>
</dbReference>
<dbReference type="AlphaFoldDB" id="A0A4Y2FX86"/>
<keyword evidence="1" id="KW-0560">Oxidoreductase</keyword>
<gene>
    <name evidence="1" type="primary">Pxt_4</name>
    <name evidence="1" type="ORF">AVEN_86546_1</name>
</gene>
<accession>A0A4Y2FX86</accession>
<evidence type="ECO:0000313" key="2">
    <source>
        <dbReference type="Proteomes" id="UP000499080"/>
    </source>
</evidence>
<protein>
    <submittedName>
        <fullName evidence="1">Chorion peroxidase</fullName>
    </submittedName>
</protein>
<name>A0A4Y2FX86_ARAVE</name>
<sequence length="36" mass="4141">MGHFLVSLISDESFDNKDCSSFMVEDIFRKSEEALL</sequence>
<feature type="non-terminal residue" evidence="1">
    <location>
        <position position="36"/>
    </location>
</feature>
<proteinExistence type="predicted"/>